<organism evidence="2 3">
    <name type="scientific">Helicoverpa armigera</name>
    <name type="common">Cotton bollworm</name>
    <name type="synonym">Heliothis armigera</name>
    <dbReference type="NCBI Taxonomy" id="29058"/>
    <lineage>
        <taxon>Eukaryota</taxon>
        <taxon>Metazoa</taxon>
        <taxon>Ecdysozoa</taxon>
        <taxon>Arthropoda</taxon>
        <taxon>Hexapoda</taxon>
        <taxon>Insecta</taxon>
        <taxon>Pterygota</taxon>
        <taxon>Neoptera</taxon>
        <taxon>Endopterygota</taxon>
        <taxon>Lepidoptera</taxon>
        <taxon>Glossata</taxon>
        <taxon>Ditrysia</taxon>
        <taxon>Noctuoidea</taxon>
        <taxon>Noctuidae</taxon>
        <taxon>Heliothinae</taxon>
        <taxon>Helicoverpa</taxon>
    </lineage>
</organism>
<sequence length="146" mass="16661">MVRNIIFFFRVDDMSFETTLCQPNIPPQREHGRMRSLSPPASRFQGTVDMRLGGTSSARQPRTRTQGPPRPRNPTWIDYLCSGLPVFGVCLETARLFSGDRVQEGNFLRAGQTGRAVNSSIAKDPVWLERPHHRQEQRFCRNPCGF</sequence>
<gene>
    <name evidence="2" type="primary">HaOG217272</name>
    <name evidence="2" type="ORF">B5X24_HaOG217272</name>
</gene>
<dbReference type="AlphaFoldDB" id="A0A2W1BUF6"/>
<protein>
    <submittedName>
        <fullName evidence="2">Uncharacterized protein</fullName>
    </submittedName>
</protein>
<accession>A0A2W1BUF6</accession>
<proteinExistence type="predicted"/>
<evidence type="ECO:0000313" key="3">
    <source>
        <dbReference type="Proteomes" id="UP000249218"/>
    </source>
</evidence>
<keyword evidence="3" id="KW-1185">Reference proteome</keyword>
<reference evidence="2 3" key="1">
    <citation type="journal article" date="2017" name="BMC Biol.">
        <title>Genomic innovations, transcriptional plasticity and gene loss underlying the evolution and divergence of two highly polyphagous and invasive Helicoverpa pest species.</title>
        <authorList>
            <person name="Pearce S.L."/>
            <person name="Clarke D.F."/>
            <person name="East P.D."/>
            <person name="Elfekih S."/>
            <person name="Gordon K.H."/>
            <person name="Jermiin L.S."/>
            <person name="McGaughran A."/>
            <person name="Oakeshott J.G."/>
            <person name="Papanikolaou A."/>
            <person name="Perera O.P."/>
            <person name="Rane R.V."/>
            <person name="Richards S."/>
            <person name="Tay W.T."/>
            <person name="Walsh T.K."/>
            <person name="Anderson A."/>
            <person name="Anderson C.J."/>
            <person name="Asgari S."/>
            <person name="Board P.G."/>
            <person name="Bretschneider A."/>
            <person name="Campbell P.M."/>
            <person name="Chertemps T."/>
            <person name="Christeller J.T."/>
            <person name="Coppin C.W."/>
            <person name="Downes S.J."/>
            <person name="Duan G."/>
            <person name="Farnsworth C.A."/>
            <person name="Good R.T."/>
            <person name="Han L.B."/>
            <person name="Han Y.C."/>
            <person name="Hatje K."/>
            <person name="Horne I."/>
            <person name="Huang Y.P."/>
            <person name="Hughes D.S."/>
            <person name="Jacquin-Joly E."/>
            <person name="James W."/>
            <person name="Jhangiani S."/>
            <person name="Kollmar M."/>
            <person name="Kuwar S.S."/>
            <person name="Li S."/>
            <person name="Liu N.Y."/>
            <person name="Maibeche M.T."/>
            <person name="Miller J.R."/>
            <person name="Montagne N."/>
            <person name="Perry T."/>
            <person name="Qu J."/>
            <person name="Song S.V."/>
            <person name="Sutton G.G."/>
            <person name="Vogel H."/>
            <person name="Walenz B.P."/>
            <person name="Xu W."/>
            <person name="Zhang H.J."/>
            <person name="Zou Z."/>
            <person name="Batterham P."/>
            <person name="Edwards O.R."/>
            <person name="Feyereisen R."/>
            <person name="Gibbs R.A."/>
            <person name="Heckel D.G."/>
            <person name="McGrath A."/>
            <person name="Robin C."/>
            <person name="Scherer S.E."/>
            <person name="Worley K.C."/>
            <person name="Wu Y.D."/>
        </authorList>
    </citation>
    <scope>NUCLEOTIDE SEQUENCE [LARGE SCALE GENOMIC DNA]</scope>
    <source>
        <strain evidence="2">Harm_GR_Male_#8</strain>
        <tissue evidence="2">Whole organism</tissue>
    </source>
</reference>
<dbReference type="EMBL" id="KZ149897">
    <property type="protein sequence ID" value="PZC78712.1"/>
    <property type="molecule type" value="Genomic_DNA"/>
</dbReference>
<feature type="region of interest" description="Disordered" evidence="1">
    <location>
        <begin position="23"/>
        <end position="74"/>
    </location>
</feature>
<evidence type="ECO:0000313" key="2">
    <source>
        <dbReference type="EMBL" id="PZC78712.1"/>
    </source>
</evidence>
<name>A0A2W1BUF6_HELAM</name>
<dbReference type="Proteomes" id="UP000249218">
    <property type="component" value="Unassembled WGS sequence"/>
</dbReference>
<evidence type="ECO:0000256" key="1">
    <source>
        <dbReference type="SAM" id="MobiDB-lite"/>
    </source>
</evidence>